<reference evidence="3" key="2">
    <citation type="journal article" date="2014" name="ISME J.">
        <title>Microbial stratification in low pH oxic and suboxic macroscopic growths along an acid mine drainage.</title>
        <authorList>
            <person name="Mendez-Garcia C."/>
            <person name="Mesa V."/>
            <person name="Sprenger R.R."/>
            <person name="Richter M."/>
            <person name="Diez M.S."/>
            <person name="Solano J."/>
            <person name="Bargiela R."/>
            <person name="Golyshina O.V."/>
            <person name="Manteca A."/>
            <person name="Ramos J.L."/>
            <person name="Gallego J.R."/>
            <person name="Llorente I."/>
            <person name="Martins Dos Santos V.A."/>
            <person name="Jensen O.N."/>
            <person name="Pelaez A.I."/>
            <person name="Sanchez J."/>
            <person name="Ferrer M."/>
        </authorList>
    </citation>
    <scope>NUCLEOTIDE SEQUENCE</scope>
</reference>
<dbReference type="FunFam" id="3.40.50.10490:FF:000001">
    <property type="entry name" value="Glutamine--fructose-6-phosphate aminotransferase [isomerizing]"/>
    <property type="match status" value="1"/>
</dbReference>
<gene>
    <name evidence="3" type="ORF">B1B_15997</name>
</gene>
<dbReference type="GO" id="GO:0006047">
    <property type="term" value="P:UDP-N-acetylglucosamine metabolic process"/>
    <property type="evidence" value="ECO:0007669"/>
    <property type="project" value="TreeGrafter"/>
</dbReference>
<dbReference type="PROSITE" id="PS51464">
    <property type="entry name" value="SIS"/>
    <property type="match status" value="1"/>
</dbReference>
<dbReference type="AlphaFoldDB" id="T1A7D2"/>
<dbReference type="Gene3D" id="3.40.50.10490">
    <property type="entry name" value="Glucose-6-phosphate isomerase like protein, domain 1"/>
    <property type="match status" value="1"/>
</dbReference>
<reference evidence="3" key="1">
    <citation type="submission" date="2013-08" db="EMBL/GenBank/DDBJ databases">
        <authorList>
            <person name="Mendez C."/>
            <person name="Richter M."/>
            <person name="Ferrer M."/>
            <person name="Sanchez J."/>
        </authorList>
    </citation>
    <scope>NUCLEOTIDE SEQUENCE</scope>
</reference>
<feature type="non-terminal residue" evidence="3">
    <location>
        <position position="221"/>
    </location>
</feature>
<evidence type="ECO:0000313" key="3">
    <source>
        <dbReference type="EMBL" id="EQD37750.1"/>
    </source>
</evidence>
<comment type="caution">
    <text evidence="3">The sequence shown here is derived from an EMBL/GenBank/DDBJ whole genome shotgun (WGS) entry which is preliminary data.</text>
</comment>
<dbReference type="GO" id="GO:0006002">
    <property type="term" value="P:fructose 6-phosphate metabolic process"/>
    <property type="evidence" value="ECO:0007669"/>
    <property type="project" value="TreeGrafter"/>
</dbReference>
<dbReference type="InterPro" id="IPR046348">
    <property type="entry name" value="SIS_dom_sf"/>
</dbReference>
<name>T1A7D2_9ZZZZ</name>
<accession>T1A7D2</accession>
<protein>
    <submittedName>
        <fullName evidence="3">Glucosamine--fructose-6-phosphate aminotransferase, isomerizing</fullName>
    </submittedName>
</protein>
<dbReference type="Pfam" id="PF01380">
    <property type="entry name" value="SIS"/>
    <property type="match status" value="1"/>
</dbReference>
<feature type="non-terminal residue" evidence="3">
    <location>
        <position position="1"/>
    </location>
</feature>
<keyword evidence="3" id="KW-0032">Aminotransferase</keyword>
<dbReference type="PANTHER" id="PTHR10937">
    <property type="entry name" value="GLUCOSAMINE--FRUCTOSE-6-PHOSPHATE AMINOTRANSFERASE, ISOMERIZING"/>
    <property type="match status" value="1"/>
</dbReference>
<dbReference type="SUPFAM" id="SSF53697">
    <property type="entry name" value="SIS domain"/>
    <property type="match status" value="1"/>
</dbReference>
<dbReference type="EMBL" id="AUZY01010639">
    <property type="protein sequence ID" value="EQD37750.1"/>
    <property type="molecule type" value="Genomic_DNA"/>
</dbReference>
<dbReference type="InterPro" id="IPR035466">
    <property type="entry name" value="GlmS/AgaS_SIS"/>
</dbReference>
<dbReference type="PANTHER" id="PTHR10937:SF0">
    <property type="entry name" value="GLUTAMINE--FRUCTOSE-6-PHOSPHATE TRANSAMINASE (ISOMERIZING)"/>
    <property type="match status" value="1"/>
</dbReference>
<feature type="domain" description="SIS" evidence="2">
    <location>
        <begin position="82"/>
        <end position="221"/>
    </location>
</feature>
<keyword evidence="3" id="KW-0808">Transferase</keyword>
<keyword evidence="1" id="KW-0677">Repeat</keyword>
<proteinExistence type="predicted"/>
<evidence type="ECO:0000259" key="2">
    <source>
        <dbReference type="PROSITE" id="PS51464"/>
    </source>
</evidence>
<dbReference type="InterPro" id="IPR001347">
    <property type="entry name" value="SIS_dom"/>
</dbReference>
<dbReference type="GO" id="GO:0004360">
    <property type="term" value="F:glutamine-fructose-6-phosphate transaminase (isomerizing) activity"/>
    <property type="evidence" value="ECO:0007669"/>
    <property type="project" value="TreeGrafter"/>
</dbReference>
<organism evidence="3">
    <name type="scientific">mine drainage metagenome</name>
    <dbReference type="NCBI Taxonomy" id="410659"/>
    <lineage>
        <taxon>unclassified sequences</taxon>
        <taxon>metagenomes</taxon>
        <taxon>ecological metagenomes</taxon>
    </lineage>
</organism>
<dbReference type="GO" id="GO:0097367">
    <property type="term" value="F:carbohydrate derivative binding"/>
    <property type="evidence" value="ECO:0007669"/>
    <property type="project" value="InterPro"/>
</dbReference>
<dbReference type="GO" id="GO:0006487">
    <property type="term" value="P:protein N-linked glycosylation"/>
    <property type="evidence" value="ECO:0007669"/>
    <property type="project" value="TreeGrafter"/>
</dbReference>
<sequence>LVLGEGQMVVLTPVGPVVTSIVDGTELAPRVLRVDWDVIQAERGGYPNFMSKEIHEQPAALENALRGRLLGDGQVEFSDWGADDRLLSRFQRVQIVAAGSAYYAGILAKYALEDLAGLPTAVEVASEWRYRPQPVDDSTLTVAISQSGETADTLAAARLARARGSFVLGLTNVVGSTLALEADAVINLHAGPEICVVSTKTYVNQVACSLLLALRMAQVRQ</sequence>
<evidence type="ECO:0000256" key="1">
    <source>
        <dbReference type="ARBA" id="ARBA00022737"/>
    </source>
</evidence>
<dbReference type="CDD" id="cd05008">
    <property type="entry name" value="SIS_GlmS_GlmD_1"/>
    <property type="match status" value="1"/>
</dbReference>